<dbReference type="Gene3D" id="3.40.47.10">
    <property type="match status" value="1"/>
</dbReference>
<dbReference type="InterPro" id="IPR036291">
    <property type="entry name" value="NAD(P)-bd_dom_sf"/>
</dbReference>
<organism evidence="7 8">
    <name type="scientific">Paralvinella palmiformis</name>
    <dbReference type="NCBI Taxonomy" id="53620"/>
    <lineage>
        <taxon>Eukaryota</taxon>
        <taxon>Metazoa</taxon>
        <taxon>Spiralia</taxon>
        <taxon>Lophotrochozoa</taxon>
        <taxon>Annelida</taxon>
        <taxon>Polychaeta</taxon>
        <taxon>Sedentaria</taxon>
        <taxon>Canalipalpata</taxon>
        <taxon>Terebellida</taxon>
        <taxon>Terebelliformia</taxon>
        <taxon>Alvinellidae</taxon>
        <taxon>Paralvinella</taxon>
    </lineage>
</organism>
<dbReference type="PROSITE" id="PS52004">
    <property type="entry name" value="KS3_2"/>
    <property type="match status" value="1"/>
</dbReference>
<dbReference type="SMART" id="SM00827">
    <property type="entry name" value="PKS_AT"/>
    <property type="match status" value="1"/>
</dbReference>
<protein>
    <recommendedName>
        <fullName evidence="9">Polyketide synthase</fullName>
    </recommendedName>
</protein>
<dbReference type="InterPro" id="IPR057326">
    <property type="entry name" value="KR_dom"/>
</dbReference>
<dbReference type="InterPro" id="IPR016039">
    <property type="entry name" value="Thiolase-like"/>
</dbReference>
<name>A0AAD9JJ96_9ANNE</name>
<dbReference type="CDD" id="cd00833">
    <property type="entry name" value="PKS"/>
    <property type="match status" value="1"/>
</dbReference>
<dbReference type="Pfam" id="PF00109">
    <property type="entry name" value="ketoacyl-synt"/>
    <property type="match status" value="1"/>
</dbReference>
<dbReference type="Pfam" id="PF00698">
    <property type="entry name" value="Acyl_transf_1"/>
    <property type="match status" value="1"/>
</dbReference>
<evidence type="ECO:0000256" key="3">
    <source>
        <dbReference type="ARBA" id="ARBA00022679"/>
    </source>
</evidence>
<dbReference type="InterPro" id="IPR049900">
    <property type="entry name" value="PKS_mFAS_DH"/>
</dbReference>
<dbReference type="SUPFAM" id="SSF51735">
    <property type="entry name" value="NAD(P)-binding Rossmann-fold domains"/>
    <property type="match status" value="1"/>
</dbReference>
<feature type="domain" description="Ketosynthase family 3 (KS3)" evidence="5">
    <location>
        <begin position="65"/>
        <end position="469"/>
    </location>
</feature>
<dbReference type="InterPro" id="IPR049551">
    <property type="entry name" value="PKS_DH_C"/>
</dbReference>
<proteinExistence type="predicted"/>
<dbReference type="InterPro" id="IPR014031">
    <property type="entry name" value="Ketoacyl_synth_C"/>
</dbReference>
<dbReference type="PROSITE" id="PS52019">
    <property type="entry name" value="PKS_MFAS_DH"/>
    <property type="match status" value="1"/>
</dbReference>
<dbReference type="Pfam" id="PF08659">
    <property type="entry name" value="KR"/>
    <property type="match status" value="1"/>
</dbReference>
<feature type="domain" description="PKS/mFAS DH" evidence="6">
    <location>
        <begin position="942"/>
        <end position="1222"/>
    </location>
</feature>
<dbReference type="Pfam" id="PF02801">
    <property type="entry name" value="Ketoacyl-synt_C"/>
    <property type="match status" value="1"/>
</dbReference>
<gene>
    <name evidence="7" type="ORF">LSH36_288g03017</name>
</gene>
<dbReference type="PANTHER" id="PTHR45681:SF6">
    <property type="entry name" value="POLYKETIDE SYNTHASE 37"/>
    <property type="match status" value="1"/>
</dbReference>
<dbReference type="Gene3D" id="3.90.180.10">
    <property type="entry name" value="Medium-chain alcohol dehydrogenases, catalytic domain"/>
    <property type="match status" value="1"/>
</dbReference>
<feature type="region of interest" description="N-terminal hotdog fold" evidence="4">
    <location>
        <begin position="942"/>
        <end position="1063"/>
    </location>
</feature>
<evidence type="ECO:0000259" key="5">
    <source>
        <dbReference type="PROSITE" id="PS52004"/>
    </source>
</evidence>
<dbReference type="GO" id="GO:0016746">
    <property type="term" value="F:acyltransferase activity"/>
    <property type="evidence" value="ECO:0007669"/>
    <property type="project" value="InterPro"/>
</dbReference>
<dbReference type="Gene3D" id="3.40.366.10">
    <property type="entry name" value="Malonyl-Coenzyme A Acyl Carrier Protein, domain 2"/>
    <property type="match status" value="1"/>
</dbReference>
<dbReference type="InterPro" id="IPR016036">
    <property type="entry name" value="Malonyl_transacylase_ACP-bd"/>
</dbReference>
<dbReference type="Proteomes" id="UP001208570">
    <property type="component" value="Unassembled WGS sequence"/>
</dbReference>
<evidence type="ECO:0000256" key="2">
    <source>
        <dbReference type="ARBA" id="ARBA00022553"/>
    </source>
</evidence>
<keyword evidence="8" id="KW-1185">Reference proteome</keyword>
<accession>A0AAD9JJ96</accession>
<keyword evidence="1" id="KW-0596">Phosphopantetheine</keyword>
<evidence type="ECO:0008006" key="9">
    <source>
        <dbReference type="Google" id="ProtNLM"/>
    </source>
</evidence>
<keyword evidence="3" id="KW-0808">Transferase</keyword>
<comment type="caution">
    <text evidence="7">The sequence shown here is derived from an EMBL/GenBank/DDBJ whole genome shotgun (WGS) entry which is preliminary data.</text>
</comment>
<dbReference type="SUPFAM" id="SSF55048">
    <property type="entry name" value="Probable ACP-binding domain of malonyl-CoA ACP transacylase"/>
    <property type="match status" value="1"/>
</dbReference>
<dbReference type="SMART" id="SM00822">
    <property type="entry name" value="PKS_KR"/>
    <property type="match status" value="1"/>
</dbReference>
<dbReference type="InterPro" id="IPR042104">
    <property type="entry name" value="PKS_dehydratase_sf"/>
</dbReference>
<dbReference type="Gene3D" id="3.30.70.3290">
    <property type="match status" value="1"/>
</dbReference>
<evidence type="ECO:0000256" key="4">
    <source>
        <dbReference type="PROSITE-ProRule" id="PRU01363"/>
    </source>
</evidence>
<reference evidence="7" key="1">
    <citation type="journal article" date="2023" name="Mol. Biol. Evol.">
        <title>Third-Generation Sequencing Reveals the Adaptive Role of the Epigenome in Three Deep-Sea Polychaetes.</title>
        <authorList>
            <person name="Perez M."/>
            <person name="Aroh O."/>
            <person name="Sun Y."/>
            <person name="Lan Y."/>
            <person name="Juniper S.K."/>
            <person name="Young C.R."/>
            <person name="Angers B."/>
            <person name="Qian P.Y."/>
        </authorList>
    </citation>
    <scope>NUCLEOTIDE SEQUENCE</scope>
    <source>
        <strain evidence="7">P08H-3</strain>
    </source>
</reference>
<evidence type="ECO:0000256" key="1">
    <source>
        <dbReference type="ARBA" id="ARBA00022450"/>
    </source>
</evidence>
<dbReference type="Gene3D" id="3.10.129.110">
    <property type="entry name" value="Polyketide synthase dehydratase"/>
    <property type="match status" value="1"/>
</dbReference>
<dbReference type="PANTHER" id="PTHR45681">
    <property type="entry name" value="POLYKETIDE SYNTHASE 44-RELATED"/>
    <property type="match status" value="1"/>
</dbReference>
<evidence type="ECO:0000313" key="7">
    <source>
        <dbReference type="EMBL" id="KAK2153726.1"/>
    </source>
</evidence>
<evidence type="ECO:0000259" key="6">
    <source>
        <dbReference type="PROSITE" id="PS52019"/>
    </source>
</evidence>
<dbReference type="InterPro" id="IPR014043">
    <property type="entry name" value="Acyl_transferase_dom"/>
</dbReference>
<sequence length="1855" mass="210329">MLSDANITRLGKLIVQIQYKVHQQMIRWSRQLGRMSECEKQNLEKHELDVSDDEDWTSRNDDEIRFPVAVIGIGCQFPGAHDIQEYRKVLLDKLHTYKQIPADKWSRDEWHSSIGNIYSFDNAFFNISPKEMSNMDKHHFRLMEITQLALDDAGITEETLPSNTAVFMSTGTGKSPLLAWENDHVFCQHSMTGGSHAVAANRINFFYDTMGPSLAIESGSVSAVNNIHIGILSLWNNECKMVIAGGANVIWVPHFHISRCQTGNVSQNGQARPFDKDSDGTVQSEGCGVVIMKSLHDAIRDGDHIHCIIRGTVRGYHGESPDMTVNTVEPIYELMTKLYKPTGISLDKVDYVETSASGKPKEDILEAEVISRMFRARKNAMKIGSCIANIGHTEHASGMASLIKCSLMLSNREYYPQANFNHINSGIPATKWKLEIQEKYEKYDQVKPMLIGLNSISTTGHVIHMLLEEYKKSKLSDVIPEHLSSWYFGNSDEKGKDIVIVLSSKDKAATMDMARRWLLYKNINQDAQIVASWLALKRNHYNNRLVVIANSGEDFRDKIRDFIDGKANKAVFVGNAPRNFRRPKICFVFPGHGQQWQDMGRSLYANEPIYRNTINKCDEIWKIESGYSFVDKFNVFVPLAKKKKTNVTVDDIIVCQPAIVAHQLALSSLLKHWGIEPDMVIGHSLGEVSAACIAGTLTVEECIIGTFHRATSVTRMSGKGTMAAGRFTPEEGHRFCERYDKVYLACYNSPDSVTLSGDKETIVRLTEENPKLLKILRVTAPYHTIMMKAIRDDYIKRMEGKYVPKISNNVKIYSTLTKGVYLGPHGADYWWNNIASPVFFLQANEAIFNEYGNDVIFVEIAAAPILLSCIRQTAKKLDMSPAGYISFGTKCGDDWAAVIRGLVQLYVIGFPINWRNFTHDCAQYVDLPIYPFQRKIFSLETEQFKDRLLGLEDKSYIGRYGQIDVQMHPFLADCRFNKNIVMPVSGWVEYFTELANVKRPCLRDIIIINTPKIPEMNILGQYEKLHVEAVVKGDKFHLQANTQNWNLSSDQPRGIYATATLSAPNPAVLPMKICINPINNRCTEQISRRRIYEKLSHVGWEYGDSFRTVKEIRVNEKEAIGILTPEVNRYERIKTISLDGAFQVAQVSFAEPGVPHKIARIGRVQLCVDALPLKESFYVYAKITARSLYGFSVNIYITDIIGNVLAILLGCYFESQKYECQKSLSPNIYYLNTEEIVQHYPANRKNWMNRNHADRHLGLIRLRDLNYVKVKGWKYDIRDLLFVGTKHILKFNEVQVMLKAVTEAGNIIHCCGIVSQVGRDVSTWKTGDRVLSLLPSTIHSQQIFLEDDLVSIKSLSWKEGSGVCLTYCIAFHVVNNLLMVKANDNVYINDCTSITGKACAWMAHVVGARIMSKRSGNIPFVKTIDDKFMSRNNGGNLDVIISPGVWKSNDKYFQYLSDQSRICFISYGSDSANDTFTNENIIIHNFEVRNFLSRRPNFLRNDTMKIINLIETGRLPKLMTISNVSDIDQLDMPLHVYATELPDDSSLDVIDKLELTLDSLGTYLVSGDYNSITFSLISWLIRHGAKHIYLVCRPKKKEKCQVDEVKTLQENGICLYQLEVDLSCEGQLQKLCDQLETMGAPVIRGLWHIANVGFNPNPQNRERLSQLIHSDVIFARTLLKQCNSLHLDFLVMLSTAGFLRGKLILDQAAVAKEHASLAEERKLSRLPALSITVYPVKEDTESYTFDDIQKCDILAKNNCMEVMEMLLLDDDPPAAVAIVDQNEEDIQRNHLSDETRKIQATEKIIRYLSDHLLLPSGHFDDHIPLKHYGVDYLIGPIIDIFNDLANFPCRTFAMT</sequence>
<dbReference type="SUPFAM" id="SSF52151">
    <property type="entry name" value="FabD/lysophospholipase-like"/>
    <property type="match status" value="1"/>
</dbReference>
<evidence type="ECO:0000313" key="8">
    <source>
        <dbReference type="Proteomes" id="UP001208570"/>
    </source>
</evidence>
<dbReference type="InterPro" id="IPR001227">
    <property type="entry name" value="Ac_transferase_dom_sf"/>
</dbReference>
<dbReference type="EMBL" id="JAODUP010000288">
    <property type="protein sequence ID" value="KAK2153726.1"/>
    <property type="molecule type" value="Genomic_DNA"/>
</dbReference>
<dbReference type="SUPFAM" id="SSF53901">
    <property type="entry name" value="Thiolase-like"/>
    <property type="match status" value="1"/>
</dbReference>
<dbReference type="InterPro" id="IPR050444">
    <property type="entry name" value="Polyketide_Synthase"/>
</dbReference>
<dbReference type="Gene3D" id="3.40.50.720">
    <property type="entry name" value="NAD(P)-binding Rossmann-like Domain"/>
    <property type="match status" value="1"/>
</dbReference>
<dbReference type="InterPro" id="IPR020841">
    <property type="entry name" value="PKS_Beta-ketoAc_synthase_dom"/>
</dbReference>
<dbReference type="SMART" id="SM00825">
    <property type="entry name" value="PKS_KS"/>
    <property type="match status" value="1"/>
</dbReference>
<feature type="region of interest" description="C-terminal hotdog fold" evidence="4">
    <location>
        <begin position="1083"/>
        <end position="1222"/>
    </location>
</feature>
<dbReference type="InterPro" id="IPR013968">
    <property type="entry name" value="PKS_KR"/>
</dbReference>
<dbReference type="InterPro" id="IPR014030">
    <property type="entry name" value="Ketoacyl_synth_N"/>
</dbReference>
<dbReference type="Pfam" id="PF14765">
    <property type="entry name" value="PS-DH"/>
    <property type="match status" value="1"/>
</dbReference>
<comment type="caution">
    <text evidence="4">Lacks conserved residue(s) required for the propagation of feature annotation.</text>
</comment>
<keyword evidence="2" id="KW-0597">Phosphoprotein</keyword>
<dbReference type="InterPro" id="IPR016035">
    <property type="entry name" value="Acyl_Trfase/lysoPLipase"/>
</dbReference>